<keyword evidence="3" id="KW-1185">Reference proteome</keyword>
<accession>A0ABY5DVN3</accession>
<dbReference type="InterPro" id="IPR006674">
    <property type="entry name" value="HD_domain"/>
</dbReference>
<feature type="domain" description="HD" evidence="1">
    <location>
        <begin position="23"/>
        <end position="127"/>
    </location>
</feature>
<dbReference type="EMBL" id="CP098502">
    <property type="protein sequence ID" value="UTI64752.1"/>
    <property type="molecule type" value="Genomic_DNA"/>
</dbReference>
<dbReference type="InterPro" id="IPR003607">
    <property type="entry name" value="HD/PDEase_dom"/>
</dbReference>
<evidence type="ECO:0000259" key="1">
    <source>
        <dbReference type="PROSITE" id="PS51831"/>
    </source>
</evidence>
<evidence type="ECO:0000313" key="3">
    <source>
        <dbReference type="Proteomes" id="UP001056035"/>
    </source>
</evidence>
<proteinExistence type="predicted"/>
<protein>
    <submittedName>
        <fullName evidence="2">HD domain-containing protein</fullName>
    </submittedName>
</protein>
<sequence length="215" mass="23618">MDLVTATADHVRAQCEGESSGHDWWHIHRVWRSAHALCDAETGADRTVVELAALLHDIADAKFHDGDETIGAKTAAAWLRSLGAPEETVRRVAEIVANVSYKGAGVADKVTSLEQRIVQDADRLDAIGAIGIGRAFAYGGWDNRQMHVPGEEPVLHATTEAYRAAKGTTINHFHEKLLLLGDRMTTDAGRRLAAERIAYMEAFLERFHAEWEGQA</sequence>
<dbReference type="Proteomes" id="UP001056035">
    <property type="component" value="Chromosome"/>
</dbReference>
<dbReference type="RefSeq" id="WP_254571450.1">
    <property type="nucleotide sequence ID" value="NZ_CP098502.1"/>
</dbReference>
<dbReference type="Gene3D" id="1.20.58.1910">
    <property type="match status" value="1"/>
</dbReference>
<dbReference type="SMART" id="SM00471">
    <property type="entry name" value="HDc"/>
    <property type="match status" value="1"/>
</dbReference>
<evidence type="ECO:0000313" key="2">
    <source>
        <dbReference type="EMBL" id="UTI64752.1"/>
    </source>
</evidence>
<dbReference type="PROSITE" id="PS51831">
    <property type="entry name" value="HD"/>
    <property type="match status" value="1"/>
</dbReference>
<name>A0ABY5DVN3_9ACTN</name>
<dbReference type="PANTHER" id="PTHR33594">
    <property type="entry name" value="SUPERFAMILY HYDROLASE, PUTATIVE (AFU_ORTHOLOGUE AFUA_1G03035)-RELATED"/>
    <property type="match status" value="1"/>
</dbReference>
<dbReference type="PANTHER" id="PTHR33594:SF1">
    <property type="entry name" value="HD_PDEASE DOMAIN-CONTAINING PROTEIN"/>
    <property type="match status" value="1"/>
</dbReference>
<reference evidence="2 3" key="1">
    <citation type="submission" date="2022-06" db="EMBL/GenBank/DDBJ databases">
        <title>Paraconexibacter antarcticus.</title>
        <authorList>
            <person name="Kim C.S."/>
        </authorList>
    </citation>
    <scope>NUCLEOTIDE SEQUENCE [LARGE SCALE GENOMIC DNA]</scope>
    <source>
        <strain evidence="2 3">02-257</strain>
    </source>
</reference>
<gene>
    <name evidence="2" type="ORF">NBH00_00740</name>
</gene>
<dbReference type="CDD" id="cd00077">
    <property type="entry name" value="HDc"/>
    <property type="match status" value="1"/>
</dbReference>
<organism evidence="2 3">
    <name type="scientific">Paraconexibacter antarcticus</name>
    <dbReference type="NCBI Taxonomy" id="2949664"/>
    <lineage>
        <taxon>Bacteria</taxon>
        <taxon>Bacillati</taxon>
        <taxon>Actinomycetota</taxon>
        <taxon>Thermoleophilia</taxon>
        <taxon>Solirubrobacterales</taxon>
        <taxon>Paraconexibacteraceae</taxon>
        <taxon>Paraconexibacter</taxon>
    </lineage>
</organism>
<dbReference type="SUPFAM" id="SSF109604">
    <property type="entry name" value="HD-domain/PDEase-like"/>
    <property type="match status" value="1"/>
</dbReference>
<dbReference type="Gene3D" id="1.10.472.50">
    <property type="entry name" value="HD-domain/PDEase-like"/>
    <property type="match status" value="1"/>
</dbReference>
<dbReference type="Pfam" id="PF01966">
    <property type="entry name" value="HD"/>
    <property type="match status" value="1"/>
</dbReference>